<gene>
    <name evidence="2" type="primary">Dscam2_15</name>
    <name evidence="2" type="ORF">TNCT_609711</name>
</gene>
<protein>
    <submittedName>
        <fullName evidence="2">Down syndrome cell adhesion molecule-like protein Dscam2</fullName>
    </submittedName>
</protein>
<reference evidence="2" key="1">
    <citation type="submission" date="2020-07" db="EMBL/GenBank/DDBJ databases">
        <title>Multicomponent nature underlies the extraordinary mechanical properties of spider dragline silk.</title>
        <authorList>
            <person name="Kono N."/>
            <person name="Nakamura H."/>
            <person name="Mori M."/>
            <person name="Yoshida Y."/>
            <person name="Ohtoshi R."/>
            <person name="Malay A.D."/>
            <person name="Moran D.A.P."/>
            <person name="Tomita M."/>
            <person name="Numata K."/>
            <person name="Arakawa K."/>
        </authorList>
    </citation>
    <scope>NUCLEOTIDE SEQUENCE</scope>
</reference>
<dbReference type="Proteomes" id="UP000887116">
    <property type="component" value="Unassembled WGS sequence"/>
</dbReference>
<organism evidence="2 3">
    <name type="scientific">Trichonephila clavata</name>
    <name type="common">Joro spider</name>
    <name type="synonym">Nephila clavata</name>
    <dbReference type="NCBI Taxonomy" id="2740835"/>
    <lineage>
        <taxon>Eukaryota</taxon>
        <taxon>Metazoa</taxon>
        <taxon>Ecdysozoa</taxon>
        <taxon>Arthropoda</taxon>
        <taxon>Chelicerata</taxon>
        <taxon>Arachnida</taxon>
        <taxon>Araneae</taxon>
        <taxon>Araneomorphae</taxon>
        <taxon>Entelegynae</taxon>
        <taxon>Araneoidea</taxon>
        <taxon>Nephilidae</taxon>
        <taxon>Trichonephila</taxon>
    </lineage>
</organism>
<evidence type="ECO:0000313" key="2">
    <source>
        <dbReference type="EMBL" id="GFQ67641.1"/>
    </source>
</evidence>
<keyword evidence="3" id="KW-1185">Reference proteome</keyword>
<accession>A0A8X6KA86</accession>
<name>A0A8X6KA86_TRICU</name>
<comment type="caution">
    <text evidence="2">The sequence shown here is derived from an EMBL/GenBank/DDBJ whole genome shotgun (WGS) entry which is preliminary data.</text>
</comment>
<evidence type="ECO:0000313" key="3">
    <source>
        <dbReference type="Proteomes" id="UP000887116"/>
    </source>
</evidence>
<dbReference type="AlphaFoldDB" id="A0A8X6KA86"/>
<proteinExistence type="predicted"/>
<dbReference type="OrthoDB" id="6421524at2759"/>
<evidence type="ECO:0000256" key="1">
    <source>
        <dbReference type="SAM" id="MobiDB-lite"/>
    </source>
</evidence>
<sequence length="71" mass="7907">MCQHLLLSSDESDSEGTIYTFSRADTAALRGSSGNDQSETECDRERVARLSRGFPRRPPQRSQAKSDIIDC</sequence>
<dbReference type="EMBL" id="BMAO01030379">
    <property type="protein sequence ID" value="GFQ67641.1"/>
    <property type="molecule type" value="Genomic_DNA"/>
</dbReference>
<feature type="region of interest" description="Disordered" evidence="1">
    <location>
        <begin position="29"/>
        <end position="71"/>
    </location>
</feature>